<dbReference type="InterPro" id="IPR020846">
    <property type="entry name" value="MFS_dom"/>
</dbReference>
<dbReference type="AlphaFoldDB" id="A0A7Y9I2A2"/>
<comment type="caution">
    <text evidence="8">The sequence shown here is derived from an EMBL/GenBank/DDBJ whole genome shotgun (WGS) entry which is preliminary data.</text>
</comment>
<dbReference type="RefSeq" id="WP_218871003.1">
    <property type="nucleotide sequence ID" value="NZ_JACCBU010000001.1"/>
</dbReference>
<dbReference type="PANTHER" id="PTHR43124:SF5">
    <property type="entry name" value="PURINE RIBONUCLEOSIDE EFFLUX PUMP NEPI"/>
    <property type="match status" value="1"/>
</dbReference>
<feature type="transmembrane region" description="Helical" evidence="6">
    <location>
        <begin position="179"/>
        <end position="202"/>
    </location>
</feature>
<feature type="transmembrane region" description="Helical" evidence="6">
    <location>
        <begin position="91"/>
        <end position="115"/>
    </location>
</feature>
<name>A0A7Y9I2A2_9ACTN</name>
<reference evidence="8 9" key="1">
    <citation type="submission" date="2020-07" db="EMBL/GenBank/DDBJ databases">
        <title>Sequencing the genomes of 1000 actinobacteria strains.</title>
        <authorList>
            <person name="Klenk H.-P."/>
        </authorList>
    </citation>
    <scope>NUCLEOTIDE SEQUENCE [LARGE SCALE GENOMIC DNA]</scope>
    <source>
        <strain evidence="8 9">DSM 22083</strain>
    </source>
</reference>
<feature type="domain" description="Major facilitator superfamily (MFS) profile" evidence="7">
    <location>
        <begin position="26"/>
        <end position="393"/>
    </location>
</feature>
<keyword evidence="3 6" id="KW-0812">Transmembrane</keyword>
<keyword evidence="4 6" id="KW-1133">Transmembrane helix</keyword>
<comment type="subcellular location">
    <subcellularLocation>
        <location evidence="1">Cell membrane</location>
        <topology evidence="1">Multi-pass membrane protein</topology>
    </subcellularLocation>
</comment>
<evidence type="ECO:0000313" key="8">
    <source>
        <dbReference type="EMBL" id="NYE68919.1"/>
    </source>
</evidence>
<sequence length="394" mass="39433">MTTQCQPPSAGPQTATSERPVAAWAPIVALALGIAILVASEFLPASVLPAMAADLGVSEGVAGLAVAATALAGALTAPTIALLLPRTDRRVVLIGLLVAAALSNLVVAVAPSFVVLLIGRLVLGAAIAGYWSFAFGAGTAAVPGRDHVVSASLAVGVSVATIVAVPLASAAGDVTGWRVVFLVAAGFAAVATVIVIMTLPSVTPHPSAGLAMLRRALANRRLLAGVGCIVLVAFGNFAAYPYIRLAIERIVPGGGWWLLLVWGVGGLVGNLAAGALTRRLRVAVVAAPVLLGLGLVLTMIASGPVVLVVGVVLWGVGFNMVPVATQLWVTRVEPERAESALSLQVTAFQVAITLGSAVGGAVLDRSSVGVVLLVGAGLALASGIGFLLLRSARV</sequence>
<organism evidence="8 9">
    <name type="scientific">Microlunatus parietis</name>
    <dbReference type="NCBI Taxonomy" id="682979"/>
    <lineage>
        <taxon>Bacteria</taxon>
        <taxon>Bacillati</taxon>
        <taxon>Actinomycetota</taxon>
        <taxon>Actinomycetes</taxon>
        <taxon>Propionibacteriales</taxon>
        <taxon>Propionibacteriaceae</taxon>
        <taxon>Microlunatus</taxon>
    </lineage>
</organism>
<dbReference type="InterPro" id="IPR011701">
    <property type="entry name" value="MFS"/>
</dbReference>
<dbReference type="EMBL" id="JACCBU010000001">
    <property type="protein sequence ID" value="NYE68919.1"/>
    <property type="molecule type" value="Genomic_DNA"/>
</dbReference>
<feature type="transmembrane region" description="Helical" evidence="6">
    <location>
        <begin position="148"/>
        <end position="167"/>
    </location>
</feature>
<evidence type="ECO:0000256" key="4">
    <source>
        <dbReference type="ARBA" id="ARBA00022989"/>
    </source>
</evidence>
<dbReference type="CDD" id="cd17324">
    <property type="entry name" value="MFS_NepI_like"/>
    <property type="match status" value="1"/>
</dbReference>
<evidence type="ECO:0000256" key="2">
    <source>
        <dbReference type="ARBA" id="ARBA00022475"/>
    </source>
</evidence>
<keyword evidence="5 6" id="KW-0472">Membrane</keyword>
<feature type="transmembrane region" description="Helical" evidence="6">
    <location>
        <begin position="255"/>
        <end position="273"/>
    </location>
</feature>
<protein>
    <submittedName>
        <fullName evidence="8">DHA1 family purine ribonucleoside efflux pump-like MFS transporter</fullName>
    </submittedName>
</protein>
<proteinExistence type="predicted"/>
<evidence type="ECO:0000313" key="9">
    <source>
        <dbReference type="Proteomes" id="UP000569914"/>
    </source>
</evidence>
<dbReference type="Proteomes" id="UP000569914">
    <property type="component" value="Unassembled WGS sequence"/>
</dbReference>
<dbReference type="PANTHER" id="PTHR43124">
    <property type="entry name" value="PURINE EFFLUX PUMP PBUE"/>
    <property type="match status" value="1"/>
</dbReference>
<dbReference type="Pfam" id="PF07690">
    <property type="entry name" value="MFS_1"/>
    <property type="match status" value="1"/>
</dbReference>
<feature type="transmembrane region" description="Helical" evidence="6">
    <location>
        <begin position="222"/>
        <end position="243"/>
    </location>
</feature>
<dbReference type="GO" id="GO:0022857">
    <property type="term" value="F:transmembrane transporter activity"/>
    <property type="evidence" value="ECO:0007669"/>
    <property type="project" value="InterPro"/>
</dbReference>
<feature type="transmembrane region" description="Helical" evidence="6">
    <location>
        <begin position="341"/>
        <end position="362"/>
    </location>
</feature>
<evidence type="ECO:0000259" key="7">
    <source>
        <dbReference type="PROSITE" id="PS50850"/>
    </source>
</evidence>
<feature type="transmembrane region" description="Helical" evidence="6">
    <location>
        <begin position="121"/>
        <end position="141"/>
    </location>
</feature>
<dbReference type="PROSITE" id="PS50850">
    <property type="entry name" value="MFS"/>
    <property type="match status" value="1"/>
</dbReference>
<dbReference type="InterPro" id="IPR036259">
    <property type="entry name" value="MFS_trans_sf"/>
</dbReference>
<feature type="transmembrane region" description="Helical" evidence="6">
    <location>
        <begin position="368"/>
        <end position="389"/>
    </location>
</feature>
<feature type="transmembrane region" description="Helical" evidence="6">
    <location>
        <begin position="60"/>
        <end position="84"/>
    </location>
</feature>
<evidence type="ECO:0000256" key="5">
    <source>
        <dbReference type="ARBA" id="ARBA00023136"/>
    </source>
</evidence>
<dbReference type="SUPFAM" id="SSF103473">
    <property type="entry name" value="MFS general substrate transporter"/>
    <property type="match status" value="1"/>
</dbReference>
<evidence type="ECO:0000256" key="6">
    <source>
        <dbReference type="SAM" id="Phobius"/>
    </source>
</evidence>
<feature type="transmembrane region" description="Helical" evidence="6">
    <location>
        <begin position="280"/>
        <end position="301"/>
    </location>
</feature>
<keyword evidence="9" id="KW-1185">Reference proteome</keyword>
<evidence type="ECO:0000256" key="3">
    <source>
        <dbReference type="ARBA" id="ARBA00022692"/>
    </source>
</evidence>
<keyword evidence="2" id="KW-1003">Cell membrane</keyword>
<feature type="transmembrane region" description="Helical" evidence="6">
    <location>
        <begin position="21"/>
        <end position="40"/>
    </location>
</feature>
<dbReference type="InterPro" id="IPR050189">
    <property type="entry name" value="MFS_Efflux_Transporters"/>
</dbReference>
<feature type="transmembrane region" description="Helical" evidence="6">
    <location>
        <begin position="307"/>
        <end position="329"/>
    </location>
</feature>
<dbReference type="GO" id="GO:0005886">
    <property type="term" value="C:plasma membrane"/>
    <property type="evidence" value="ECO:0007669"/>
    <property type="project" value="UniProtKB-SubCell"/>
</dbReference>
<evidence type="ECO:0000256" key="1">
    <source>
        <dbReference type="ARBA" id="ARBA00004651"/>
    </source>
</evidence>
<accession>A0A7Y9I2A2</accession>
<gene>
    <name evidence="8" type="ORF">BKA15_000248</name>
</gene>
<dbReference type="Gene3D" id="1.20.1250.20">
    <property type="entry name" value="MFS general substrate transporter like domains"/>
    <property type="match status" value="1"/>
</dbReference>